<feature type="domain" description="F420-non-reducing hydrogenase iron-sulfur subunit D" evidence="5">
    <location>
        <begin position="11"/>
        <end position="69"/>
    </location>
</feature>
<keyword evidence="1" id="KW-0479">Metal-binding</keyword>
<dbReference type="GO" id="GO:0046872">
    <property type="term" value="F:metal ion binding"/>
    <property type="evidence" value="ECO:0007669"/>
    <property type="project" value="UniProtKB-KW"/>
</dbReference>
<keyword evidence="2" id="KW-0560">Oxidoreductase</keyword>
<keyword evidence="7" id="KW-1185">Reference proteome</keyword>
<protein>
    <submittedName>
        <fullName evidence="6">Methyl-viologen-reducing hydrogenase, delta subunit</fullName>
    </submittedName>
</protein>
<evidence type="ECO:0000256" key="2">
    <source>
        <dbReference type="ARBA" id="ARBA00023002"/>
    </source>
</evidence>
<dbReference type="GO" id="GO:0051536">
    <property type="term" value="F:iron-sulfur cluster binding"/>
    <property type="evidence" value="ECO:0007669"/>
    <property type="project" value="UniProtKB-KW"/>
</dbReference>
<dbReference type="EMBL" id="FQZM01000010">
    <property type="protein sequence ID" value="SHI74391.1"/>
    <property type="molecule type" value="Genomic_DNA"/>
</dbReference>
<accession>A0A1M6DMM7</accession>
<dbReference type="Pfam" id="PF02662">
    <property type="entry name" value="FlpD"/>
    <property type="match status" value="1"/>
</dbReference>
<dbReference type="Proteomes" id="UP000184529">
    <property type="component" value="Unassembled WGS sequence"/>
</dbReference>
<evidence type="ECO:0000256" key="4">
    <source>
        <dbReference type="ARBA" id="ARBA00023014"/>
    </source>
</evidence>
<dbReference type="InterPro" id="IPR003813">
    <property type="entry name" value="MvhD/FlpD"/>
</dbReference>
<gene>
    <name evidence="6" type="ORF">SAMN02745219_00972</name>
</gene>
<evidence type="ECO:0000313" key="7">
    <source>
        <dbReference type="Proteomes" id="UP000184529"/>
    </source>
</evidence>
<evidence type="ECO:0000259" key="5">
    <source>
        <dbReference type="Pfam" id="PF02662"/>
    </source>
</evidence>
<sequence length="69" mass="7450">MVMRTEFEPKIIAFLCNWCSYAGADLAGSLRFQYPPNVTIIRVPCSGRVSPLFILKALFAGADGVLVGG</sequence>
<proteinExistence type="predicted"/>
<evidence type="ECO:0000256" key="1">
    <source>
        <dbReference type="ARBA" id="ARBA00022723"/>
    </source>
</evidence>
<reference evidence="7" key="1">
    <citation type="submission" date="2016-11" db="EMBL/GenBank/DDBJ databases">
        <authorList>
            <person name="Varghese N."/>
            <person name="Submissions S."/>
        </authorList>
    </citation>
    <scope>NUCLEOTIDE SEQUENCE [LARGE SCALE GENOMIC DNA]</scope>
    <source>
        <strain evidence="7">DSM 16057</strain>
    </source>
</reference>
<dbReference type="GO" id="GO:0016491">
    <property type="term" value="F:oxidoreductase activity"/>
    <property type="evidence" value="ECO:0007669"/>
    <property type="project" value="UniProtKB-KW"/>
</dbReference>
<keyword evidence="4" id="KW-0411">Iron-sulfur</keyword>
<name>A0A1M6DMM7_9FIRM</name>
<evidence type="ECO:0000256" key="3">
    <source>
        <dbReference type="ARBA" id="ARBA00023004"/>
    </source>
</evidence>
<evidence type="ECO:0000313" key="6">
    <source>
        <dbReference type="EMBL" id="SHI74391.1"/>
    </source>
</evidence>
<organism evidence="6 7">
    <name type="scientific">Desulfofundulus thermosubterraneus DSM 16057</name>
    <dbReference type="NCBI Taxonomy" id="1121432"/>
    <lineage>
        <taxon>Bacteria</taxon>
        <taxon>Bacillati</taxon>
        <taxon>Bacillota</taxon>
        <taxon>Clostridia</taxon>
        <taxon>Eubacteriales</taxon>
        <taxon>Peptococcaceae</taxon>
        <taxon>Desulfofundulus</taxon>
    </lineage>
</organism>
<keyword evidence="3" id="KW-0408">Iron</keyword>
<dbReference type="STRING" id="1121432.SAMN02745219_00972"/>
<dbReference type="AlphaFoldDB" id="A0A1M6DMM7"/>